<dbReference type="AlphaFoldDB" id="A0A480AI71"/>
<keyword evidence="1" id="KW-0805">Transcription regulation</keyword>
<dbReference type="Pfam" id="PF12802">
    <property type="entry name" value="MarR_2"/>
    <property type="match status" value="1"/>
</dbReference>
<reference evidence="6" key="1">
    <citation type="submission" date="2019-03" db="EMBL/GenBank/DDBJ databases">
        <title>Aquabacterium pictum sp.nov., the first bacteriochlorophyll a-containing freshwater bacterium in the genus Aquabacterium of the class Betaproteobacteria.</title>
        <authorList>
            <person name="Hirose S."/>
            <person name="Tank M."/>
            <person name="Hara E."/>
            <person name="Tamaki H."/>
            <person name="Takaichi S."/>
            <person name="Haruta S."/>
            <person name="Hanada S."/>
        </authorList>
    </citation>
    <scope>NUCLEOTIDE SEQUENCE [LARGE SCALE GENOMIC DNA]</scope>
    <source>
        <strain evidence="6">W35</strain>
    </source>
</reference>
<gene>
    <name evidence="5" type="ORF">AQPW35_03620</name>
</gene>
<keyword evidence="6" id="KW-1185">Reference proteome</keyword>
<comment type="caution">
    <text evidence="5">The sequence shown here is derived from an EMBL/GenBank/DDBJ whole genome shotgun (WGS) entry which is preliminary data.</text>
</comment>
<dbReference type="OrthoDB" id="188700at2"/>
<dbReference type="EMBL" id="BJCL01000001">
    <property type="protein sequence ID" value="GCL61281.1"/>
    <property type="molecule type" value="Genomic_DNA"/>
</dbReference>
<evidence type="ECO:0000256" key="3">
    <source>
        <dbReference type="ARBA" id="ARBA00023163"/>
    </source>
</evidence>
<evidence type="ECO:0000313" key="6">
    <source>
        <dbReference type="Proteomes" id="UP000301751"/>
    </source>
</evidence>
<dbReference type="PANTHER" id="PTHR33164:SF64">
    <property type="entry name" value="TRANSCRIPTIONAL REGULATOR SLYA"/>
    <property type="match status" value="1"/>
</dbReference>
<keyword evidence="2" id="KW-0238">DNA-binding</keyword>
<proteinExistence type="predicted"/>
<dbReference type="RefSeq" id="WP_137731044.1">
    <property type="nucleotide sequence ID" value="NZ_BJCL01000001.1"/>
</dbReference>
<dbReference type="GO" id="GO:0003677">
    <property type="term" value="F:DNA binding"/>
    <property type="evidence" value="ECO:0007669"/>
    <property type="project" value="UniProtKB-KW"/>
</dbReference>
<name>A0A480AI71_9BURK</name>
<dbReference type="SUPFAM" id="SSF46785">
    <property type="entry name" value="Winged helix' DNA-binding domain"/>
    <property type="match status" value="1"/>
</dbReference>
<dbReference type="SMART" id="SM00347">
    <property type="entry name" value="HTH_MARR"/>
    <property type="match status" value="1"/>
</dbReference>
<dbReference type="PANTHER" id="PTHR33164">
    <property type="entry name" value="TRANSCRIPTIONAL REGULATOR, MARR FAMILY"/>
    <property type="match status" value="1"/>
</dbReference>
<keyword evidence="3" id="KW-0804">Transcription</keyword>
<evidence type="ECO:0000256" key="2">
    <source>
        <dbReference type="ARBA" id="ARBA00023125"/>
    </source>
</evidence>
<dbReference type="Gene3D" id="1.10.10.10">
    <property type="entry name" value="Winged helix-like DNA-binding domain superfamily/Winged helix DNA-binding domain"/>
    <property type="match status" value="1"/>
</dbReference>
<feature type="domain" description="HTH marR-type" evidence="4">
    <location>
        <begin position="20"/>
        <end position="154"/>
    </location>
</feature>
<sequence>MSKTVDHVNQSASDPDTADGDEVFEAIHAVMHLYRSPRHRSAMPDAAELTHMEHKVLGFFCRHPGATQSDLASHAGRDKSQLARLIAGLRARGLLDAQPDPADRRNLRLHPTATAQAVQQAAQRQARAVAATAVAGLSDAERLQLLALLQRVRANLEPAP</sequence>
<dbReference type="InterPro" id="IPR036390">
    <property type="entry name" value="WH_DNA-bd_sf"/>
</dbReference>
<evidence type="ECO:0000259" key="4">
    <source>
        <dbReference type="PROSITE" id="PS50995"/>
    </source>
</evidence>
<dbReference type="InterPro" id="IPR036388">
    <property type="entry name" value="WH-like_DNA-bd_sf"/>
</dbReference>
<dbReference type="GO" id="GO:0006950">
    <property type="term" value="P:response to stress"/>
    <property type="evidence" value="ECO:0007669"/>
    <property type="project" value="TreeGrafter"/>
</dbReference>
<dbReference type="PROSITE" id="PS50995">
    <property type="entry name" value="HTH_MARR_2"/>
    <property type="match status" value="1"/>
</dbReference>
<dbReference type="Proteomes" id="UP000301751">
    <property type="component" value="Unassembled WGS sequence"/>
</dbReference>
<evidence type="ECO:0000256" key="1">
    <source>
        <dbReference type="ARBA" id="ARBA00023015"/>
    </source>
</evidence>
<accession>A0A480AI71</accession>
<dbReference type="InterPro" id="IPR039422">
    <property type="entry name" value="MarR/SlyA-like"/>
</dbReference>
<dbReference type="GO" id="GO:0003700">
    <property type="term" value="F:DNA-binding transcription factor activity"/>
    <property type="evidence" value="ECO:0007669"/>
    <property type="project" value="InterPro"/>
</dbReference>
<evidence type="ECO:0000313" key="5">
    <source>
        <dbReference type="EMBL" id="GCL61281.1"/>
    </source>
</evidence>
<dbReference type="InterPro" id="IPR000835">
    <property type="entry name" value="HTH_MarR-typ"/>
</dbReference>
<protein>
    <recommendedName>
        <fullName evidence="4">HTH marR-type domain-containing protein</fullName>
    </recommendedName>
</protein>
<organism evidence="5 6">
    <name type="scientific">Pseudaquabacterium pictum</name>
    <dbReference type="NCBI Taxonomy" id="2315236"/>
    <lineage>
        <taxon>Bacteria</taxon>
        <taxon>Pseudomonadati</taxon>
        <taxon>Pseudomonadota</taxon>
        <taxon>Betaproteobacteria</taxon>
        <taxon>Burkholderiales</taxon>
        <taxon>Sphaerotilaceae</taxon>
        <taxon>Pseudaquabacterium</taxon>
    </lineage>
</organism>